<dbReference type="HOGENOM" id="CLU_149290_1_2_3"/>
<evidence type="ECO:0000313" key="1">
    <source>
        <dbReference type="EMBL" id="KEI67778.1"/>
    </source>
</evidence>
<gene>
    <name evidence="1" type="ORF">A19Y_2928</name>
</gene>
<dbReference type="RefSeq" id="WP_042154995.1">
    <property type="nucleotide sequence ID" value="NZ_CM002803.1"/>
</dbReference>
<dbReference type="EMBL" id="CM002803">
    <property type="protein sequence ID" value="KEI67778.1"/>
    <property type="molecule type" value="Genomic_DNA"/>
</dbReference>
<organism evidence="1 2">
    <name type="scientific">Planktothrix agardhii (strain NIVA-CYA 126/8)</name>
    <dbReference type="NCBI Taxonomy" id="388467"/>
    <lineage>
        <taxon>Bacteria</taxon>
        <taxon>Bacillati</taxon>
        <taxon>Cyanobacteriota</taxon>
        <taxon>Cyanophyceae</taxon>
        <taxon>Oscillatoriophycideae</taxon>
        <taxon>Oscillatoriales</taxon>
        <taxon>Microcoleaceae</taxon>
        <taxon>Planktothrix</taxon>
    </lineage>
</organism>
<dbReference type="Proteomes" id="UP000027395">
    <property type="component" value="Chromosome"/>
</dbReference>
<accession>A0A073CJ82</accession>
<dbReference type="InterPro" id="IPR007460">
    <property type="entry name" value="BrnT_toxin"/>
</dbReference>
<dbReference type="AlphaFoldDB" id="A0A073CJ82"/>
<sequence length="97" mass="11383">MDSVYRLQGVDFEWDINKAESNLEKHGVSFEEAAEVFFDPFYQEGDATSNQEPRDFILGYSLSQRLLLVVYVERSLRIRIISSRPATRTERKLYEQS</sequence>
<dbReference type="Pfam" id="PF04365">
    <property type="entry name" value="BrnT_toxin"/>
    <property type="match status" value="1"/>
</dbReference>
<evidence type="ECO:0000313" key="2">
    <source>
        <dbReference type="Proteomes" id="UP000027395"/>
    </source>
</evidence>
<evidence type="ECO:0008006" key="3">
    <source>
        <dbReference type="Google" id="ProtNLM"/>
    </source>
</evidence>
<dbReference type="STRING" id="388467.A19Y_2928"/>
<reference evidence="1 2" key="1">
    <citation type="journal article" date="2014" name="Appl. Environ. Microbiol.">
        <title>Elucidation of insertion elements encoded on plasmids and in vitro construction of shuttle vectors from the toxic cyanobacterium Planktothrix.</title>
        <authorList>
            <person name="Christiansen G."/>
            <person name="Goesmann A."/>
            <person name="Kurmayer R."/>
        </authorList>
    </citation>
    <scope>NUCLEOTIDE SEQUENCE [LARGE SCALE GENOMIC DNA]</scope>
    <source>
        <strain evidence="1 2">NIVA-CYA 126/8</strain>
    </source>
</reference>
<protein>
    <recommendedName>
        <fullName evidence="3">BrnT family toxin</fullName>
    </recommendedName>
</protein>
<proteinExistence type="predicted"/>
<dbReference type="eggNOG" id="COG2929">
    <property type="taxonomic scope" value="Bacteria"/>
</dbReference>
<name>A0A073CJ82_PLAA1</name>
<keyword evidence="2" id="KW-1185">Reference proteome</keyword>
<dbReference type="InterPro" id="IPR038573">
    <property type="entry name" value="BrnT_sf"/>
</dbReference>
<dbReference type="Gene3D" id="3.10.450.530">
    <property type="entry name" value="Ribonuclease toxin, BrnT, of type II toxin-antitoxin system"/>
    <property type="match status" value="1"/>
</dbReference>
<dbReference type="PATRIC" id="fig|388467.6.peg.2871"/>